<sequence>MMNSPLTSHHLGLILDGQCEYCSINFYLKVHYHSGHTLDVISYDLKISNPSVILTNVAQYVESGGYNAFEQRGILTVKLRRGQELRMRVISLPELYLSSSLPVFPISKFLRAISLSVCRFITGASSLIIGASSLTHH</sequence>
<organism evidence="1 2">
    <name type="scientific">Nelumbo nucifera</name>
    <name type="common">Sacred lotus</name>
    <dbReference type="NCBI Taxonomy" id="4432"/>
    <lineage>
        <taxon>Eukaryota</taxon>
        <taxon>Viridiplantae</taxon>
        <taxon>Streptophyta</taxon>
        <taxon>Embryophyta</taxon>
        <taxon>Tracheophyta</taxon>
        <taxon>Spermatophyta</taxon>
        <taxon>Magnoliopsida</taxon>
        <taxon>Proteales</taxon>
        <taxon>Nelumbonaceae</taxon>
        <taxon>Nelumbo</taxon>
    </lineage>
</organism>
<gene>
    <name evidence="1" type="ORF">HUJ06_003697</name>
</gene>
<dbReference type="Proteomes" id="UP000607653">
    <property type="component" value="Unassembled WGS sequence"/>
</dbReference>
<dbReference type="Gene3D" id="2.170.120.12">
    <property type="entry name" value="DNA-directed RNA polymerase, insert domain"/>
    <property type="match status" value="1"/>
</dbReference>
<reference evidence="1 2" key="1">
    <citation type="journal article" date="2020" name="Mol. Biol. Evol.">
        <title>Distinct Expression and Methylation Patterns for Genes with Different Fates following a Single Whole-Genome Duplication in Flowering Plants.</title>
        <authorList>
            <person name="Shi T."/>
            <person name="Rahmani R.S."/>
            <person name="Gugger P.F."/>
            <person name="Wang M."/>
            <person name="Li H."/>
            <person name="Zhang Y."/>
            <person name="Li Z."/>
            <person name="Wang Q."/>
            <person name="Van de Peer Y."/>
            <person name="Marchal K."/>
            <person name="Chen J."/>
        </authorList>
    </citation>
    <scope>NUCLEOTIDE SEQUENCE [LARGE SCALE GENOMIC DNA]</scope>
    <source>
        <tissue evidence="1">Leaf</tissue>
    </source>
</reference>
<protein>
    <submittedName>
        <fullName evidence="1">Uncharacterized protein</fullName>
    </submittedName>
</protein>
<dbReference type="EMBL" id="DUZY01000007">
    <property type="protein sequence ID" value="DAD45467.1"/>
    <property type="molecule type" value="Genomic_DNA"/>
</dbReference>
<dbReference type="SUPFAM" id="SSF56553">
    <property type="entry name" value="Insert subdomain of RNA polymerase alpha subunit"/>
    <property type="match status" value="1"/>
</dbReference>
<comment type="caution">
    <text evidence="1">The sequence shown here is derived from an EMBL/GenBank/DDBJ whole genome shotgun (WGS) entry which is preliminary data.</text>
</comment>
<keyword evidence="2" id="KW-1185">Reference proteome</keyword>
<proteinExistence type="predicted"/>
<dbReference type="AlphaFoldDB" id="A0A822ZKQ3"/>
<evidence type="ECO:0000313" key="1">
    <source>
        <dbReference type="EMBL" id="DAD45467.1"/>
    </source>
</evidence>
<accession>A0A822ZKQ3</accession>
<dbReference type="InterPro" id="IPR036643">
    <property type="entry name" value="RNApol_insert_sf"/>
</dbReference>
<evidence type="ECO:0000313" key="2">
    <source>
        <dbReference type="Proteomes" id="UP000607653"/>
    </source>
</evidence>
<name>A0A822ZKQ3_NELNU</name>